<dbReference type="OrthoDB" id="1930460at2759"/>
<name>A0A835D1V8_TETSI</name>
<dbReference type="SUPFAM" id="SSF53098">
    <property type="entry name" value="Ribonuclease H-like"/>
    <property type="match status" value="1"/>
</dbReference>
<dbReference type="EMBL" id="JABCRI010000021">
    <property type="protein sequence ID" value="KAF8380752.1"/>
    <property type="molecule type" value="Genomic_DNA"/>
</dbReference>
<dbReference type="Proteomes" id="UP000655225">
    <property type="component" value="Unassembled WGS sequence"/>
</dbReference>
<gene>
    <name evidence="2" type="ORF">HHK36_028242</name>
</gene>
<protein>
    <recommendedName>
        <fullName evidence="1">HAT C-terminal dimerisation domain-containing protein</fullName>
    </recommendedName>
</protein>
<organism evidence="2 3">
    <name type="scientific">Tetracentron sinense</name>
    <name type="common">Spur-leaf</name>
    <dbReference type="NCBI Taxonomy" id="13715"/>
    <lineage>
        <taxon>Eukaryota</taxon>
        <taxon>Viridiplantae</taxon>
        <taxon>Streptophyta</taxon>
        <taxon>Embryophyta</taxon>
        <taxon>Tracheophyta</taxon>
        <taxon>Spermatophyta</taxon>
        <taxon>Magnoliopsida</taxon>
        <taxon>Trochodendrales</taxon>
        <taxon>Trochodendraceae</taxon>
        <taxon>Tetracentron</taxon>
    </lineage>
</organism>
<feature type="domain" description="HAT C-terminal dimerisation" evidence="1">
    <location>
        <begin position="12"/>
        <end position="85"/>
    </location>
</feature>
<reference evidence="2 3" key="1">
    <citation type="submission" date="2020-04" db="EMBL/GenBank/DDBJ databases">
        <title>Plant Genome Project.</title>
        <authorList>
            <person name="Zhang R.-G."/>
        </authorList>
    </citation>
    <scope>NUCLEOTIDE SEQUENCE [LARGE SCALE GENOMIC DNA]</scope>
    <source>
        <strain evidence="2">YNK0</strain>
        <tissue evidence="2">Leaf</tissue>
    </source>
</reference>
<dbReference type="OMA" id="SANGCEC"/>
<evidence type="ECO:0000313" key="3">
    <source>
        <dbReference type="Proteomes" id="UP000655225"/>
    </source>
</evidence>
<dbReference type="Pfam" id="PF05699">
    <property type="entry name" value="Dimer_Tnp_hAT"/>
    <property type="match status" value="1"/>
</dbReference>
<comment type="caution">
    <text evidence="2">The sequence shown here is derived from an EMBL/GenBank/DDBJ whole genome shotgun (WGS) entry which is preliminary data.</text>
</comment>
<dbReference type="PANTHER" id="PTHR32166:SF74">
    <property type="entry name" value="OS05G0256350 PROTEIN"/>
    <property type="match status" value="1"/>
</dbReference>
<dbReference type="InterPro" id="IPR008906">
    <property type="entry name" value="HATC_C_dom"/>
</dbReference>
<evidence type="ECO:0000313" key="2">
    <source>
        <dbReference type="EMBL" id="KAF8380752.1"/>
    </source>
</evidence>
<dbReference type="PANTHER" id="PTHR32166">
    <property type="entry name" value="OSJNBA0013A04.12 PROTEIN"/>
    <property type="match status" value="1"/>
</dbReference>
<sequence>MKLWIELRKPLKKQWVANEMNGNKWWRSFGSSTPHVQKLALQILGLTCSANGCECNWSVFEHIHTKKRNKLEQKKLNDLIYVRYNQKLVERFNTRDSLDPITLRDIDECNEWLIGSMQELVHEDYDLTWDQNAETSGANEQLPTY</sequence>
<accession>A0A835D1V8</accession>
<dbReference type="AlphaFoldDB" id="A0A835D1V8"/>
<proteinExistence type="predicted"/>
<evidence type="ECO:0000259" key="1">
    <source>
        <dbReference type="Pfam" id="PF05699"/>
    </source>
</evidence>
<keyword evidence="3" id="KW-1185">Reference proteome</keyword>
<dbReference type="GO" id="GO:0046983">
    <property type="term" value="F:protein dimerization activity"/>
    <property type="evidence" value="ECO:0007669"/>
    <property type="project" value="InterPro"/>
</dbReference>
<dbReference type="InterPro" id="IPR012337">
    <property type="entry name" value="RNaseH-like_sf"/>
</dbReference>